<dbReference type="OrthoDB" id="1072694at2"/>
<proteinExistence type="predicted"/>
<keyword evidence="1" id="KW-0472">Membrane</keyword>
<dbReference type="PROSITE" id="PS51257">
    <property type="entry name" value="PROKAR_LIPOPROTEIN"/>
    <property type="match status" value="1"/>
</dbReference>
<name>A0A318HPR8_9BACT</name>
<protein>
    <submittedName>
        <fullName evidence="2">Uncharacterized protein</fullName>
    </submittedName>
</protein>
<dbReference type="STRING" id="1122991.GCA_000613445_00739"/>
<gene>
    <name evidence="2" type="ORF">EJ73_02566</name>
</gene>
<organism evidence="2 3">
    <name type="scientific">Hoylesella shahii DSM 15611 = JCM 12083</name>
    <dbReference type="NCBI Taxonomy" id="1122991"/>
    <lineage>
        <taxon>Bacteria</taxon>
        <taxon>Pseudomonadati</taxon>
        <taxon>Bacteroidota</taxon>
        <taxon>Bacteroidia</taxon>
        <taxon>Bacteroidales</taxon>
        <taxon>Prevotellaceae</taxon>
        <taxon>Hoylesella</taxon>
    </lineage>
</organism>
<dbReference type="Proteomes" id="UP000248314">
    <property type="component" value="Unassembled WGS sequence"/>
</dbReference>
<accession>A0A318HPR8</accession>
<keyword evidence="1" id="KW-1133">Transmembrane helix</keyword>
<feature type="transmembrane region" description="Helical" evidence="1">
    <location>
        <begin position="21"/>
        <end position="39"/>
    </location>
</feature>
<keyword evidence="3" id="KW-1185">Reference proteome</keyword>
<keyword evidence="1" id="KW-0812">Transmembrane</keyword>
<evidence type="ECO:0000313" key="2">
    <source>
        <dbReference type="EMBL" id="PXX18929.1"/>
    </source>
</evidence>
<dbReference type="RefSeq" id="WP_025817083.1">
    <property type="nucleotide sequence ID" value="NZ_BAIZ01000042.1"/>
</dbReference>
<evidence type="ECO:0000256" key="1">
    <source>
        <dbReference type="SAM" id="Phobius"/>
    </source>
</evidence>
<reference evidence="2 3" key="1">
    <citation type="submission" date="2018-05" db="EMBL/GenBank/DDBJ databases">
        <title>Genomic Encyclopedia of Type Strains, Phase I: the one thousand microbial genomes (KMG-I) project.</title>
        <authorList>
            <person name="Kyrpides N."/>
        </authorList>
    </citation>
    <scope>NUCLEOTIDE SEQUENCE [LARGE SCALE GENOMIC DNA]</scope>
    <source>
        <strain evidence="2 3">DSM 15611</strain>
    </source>
</reference>
<dbReference type="EMBL" id="QJJX01000046">
    <property type="protein sequence ID" value="PXX18929.1"/>
    <property type="molecule type" value="Genomic_DNA"/>
</dbReference>
<comment type="caution">
    <text evidence="2">The sequence shown here is derived from an EMBL/GenBank/DDBJ whole genome shotgun (WGS) entry which is preliminary data.</text>
</comment>
<evidence type="ECO:0000313" key="3">
    <source>
        <dbReference type="Proteomes" id="UP000248314"/>
    </source>
</evidence>
<dbReference type="AlphaFoldDB" id="A0A318HPR8"/>
<sequence>MRILLTTTNGGNKGRQFSISLILVILLVCSCDTSFWLTFKDGTKQQVLQTKCGHVTVDANEFRGIFYITFNLSGEYEINPDSLVISFDDDRVSVFKVTHTKDTENVILAKSSVSNCHIKVELFLHTTGKDVDMNKMTMYVLPSKYLTCENSPVLSDTLKLSMGSYRRSLFWEKVKPRPVVNPS</sequence>